<feature type="transmembrane region" description="Helical" evidence="2">
    <location>
        <begin position="256"/>
        <end position="275"/>
    </location>
</feature>
<keyword evidence="2" id="KW-1133">Transmembrane helix</keyword>
<name>A0A6J0PB72_ELAGV</name>
<feature type="transmembrane region" description="Helical" evidence="2">
    <location>
        <begin position="127"/>
        <end position="149"/>
    </location>
</feature>
<dbReference type="RefSeq" id="XP_019701885.1">
    <property type="nucleotide sequence ID" value="XM_019846326.2"/>
</dbReference>
<organism evidence="3 4">
    <name type="scientific">Elaeis guineensis var. tenera</name>
    <name type="common">Oil palm</name>
    <dbReference type="NCBI Taxonomy" id="51953"/>
    <lineage>
        <taxon>Eukaryota</taxon>
        <taxon>Viridiplantae</taxon>
        <taxon>Streptophyta</taxon>
        <taxon>Embryophyta</taxon>
        <taxon>Tracheophyta</taxon>
        <taxon>Spermatophyta</taxon>
        <taxon>Magnoliopsida</taxon>
        <taxon>Liliopsida</taxon>
        <taxon>Arecaceae</taxon>
        <taxon>Arecoideae</taxon>
        <taxon>Cocoseae</taxon>
        <taxon>Elaeidinae</taxon>
        <taxon>Elaeis</taxon>
    </lineage>
</organism>
<feature type="compositionally biased region" description="Low complexity" evidence="1">
    <location>
        <begin position="87"/>
        <end position="103"/>
    </location>
</feature>
<dbReference type="PANTHER" id="PTHR31721">
    <property type="entry name" value="OS06G0710300 PROTEIN"/>
    <property type="match status" value="1"/>
</dbReference>
<dbReference type="PANTHER" id="PTHR31721:SF4">
    <property type="entry name" value="OS06G0710300 PROTEIN"/>
    <property type="match status" value="1"/>
</dbReference>
<reference evidence="4" key="1">
    <citation type="submission" date="2025-08" db="UniProtKB">
        <authorList>
            <consortium name="RefSeq"/>
        </authorList>
    </citation>
    <scope>IDENTIFICATION</scope>
</reference>
<dbReference type="InterPro" id="IPR005134">
    <property type="entry name" value="UPF0114"/>
</dbReference>
<sequence length="282" mass="30377">MKSLRLILPQSNSELGGWTPSGSNPIRRSKTPGKLLGTALLRTQPFPVAASMPNSIAGHPKEAASTLSSSTTSHRDCDHGDPPPPASAATPDPQADSSADRSAAAVDANGLEEEIEKVIYRCRFMTFLGIAGSLMGSILCFLKGCVYVINSFADYFISGGRAIFMLVEAIDTYLIGTVMLVFGMGLYELFISNFDVAKTTSYGSNLLGLFKLQERPKWLEIQSVNELKTKVGHVIVMALLVGLFDKSKKVTISTPNDLFCFAASILLSSSCLYLLSKLHVSK</sequence>
<evidence type="ECO:0000256" key="1">
    <source>
        <dbReference type="SAM" id="MobiDB-lite"/>
    </source>
</evidence>
<keyword evidence="2" id="KW-0812">Transmembrane</keyword>
<dbReference type="GeneID" id="105032544"/>
<protein>
    <submittedName>
        <fullName evidence="4">Uncharacterized protein LOC105032544 isoform X1</fullName>
    </submittedName>
</protein>
<evidence type="ECO:0000313" key="3">
    <source>
        <dbReference type="Proteomes" id="UP000504607"/>
    </source>
</evidence>
<dbReference type="InParanoid" id="A0A6J0PB72"/>
<accession>A0A6J0PB72</accession>
<evidence type="ECO:0000256" key="2">
    <source>
        <dbReference type="SAM" id="Phobius"/>
    </source>
</evidence>
<dbReference type="FunCoup" id="A0A6J0PB72">
    <property type="interactions" value="45"/>
</dbReference>
<keyword evidence="3" id="KW-1185">Reference proteome</keyword>
<gene>
    <name evidence="4" type="primary">LOC105032544</name>
</gene>
<keyword evidence="2" id="KW-0472">Membrane</keyword>
<dbReference type="Proteomes" id="UP000504607">
    <property type="component" value="Unplaced"/>
</dbReference>
<proteinExistence type="predicted"/>
<dbReference type="KEGG" id="egu:105032544"/>
<feature type="compositionally biased region" description="Polar residues" evidence="1">
    <location>
        <begin position="9"/>
        <end position="26"/>
    </location>
</feature>
<feature type="transmembrane region" description="Helical" evidence="2">
    <location>
        <begin position="169"/>
        <end position="190"/>
    </location>
</feature>
<dbReference type="Pfam" id="PF03350">
    <property type="entry name" value="UPF0114"/>
    <property type="match status" value="1"/>
</dbReference>
<evidence type="ECO:0000313" key="4">
    <source>
        <dbReference type="RefSeq" id="XP_019701885.1"/>
    </source>
</evidence>
<feature type="region of interest" description="Disordered" evidence="1">
    <location>
        <begin position="1"/>
        <end position="34"/>
    </location>
</feature>
<dbReference type="OrthoDB" id="2020089at2759"/>
<dbReference type="AlphaFoldDB" id="A0A6J0PB72"/>
<feature type="region of interest" description="Disordered" evidence="1">
    <location>
        <begin position="51"/>
        <end position="103"/>
    </location>
</feature>